<evidence type="ECO:0000259" key="2">
    <source>
        <dbReference type="PROSITE" id="PS50870"/>
    </source>
</evidence>
<protein>
    <recommendedName>
        <fullName evidence="2">AH domain-containing protein</fullName>
    </recommendedName>
</protein>
<sequence>MALGIPKSNLWYGMDILWNHPLFFIANGILFVFCLKLQCISYLLKHYSDDHHRSFQPYHDDDDGFEGNYSYNYGYNPYRPPSGGIKGKVEQKYWHTKQTMIQKLGKEQDSFVVAGDSEVDARLEAFRHIQKTCIDILKAIEVYQNRIFALSQDENEMGRFLREQGSQDKSKAGKMMIAVGKAQSYSAQQRLSLRTPLVRLYQEVETFRFRAISDTIQTVTRMEQARTDYRAALLWMANLSKELDPEEYKRLDKFREVQSQVRRGKKKFEKLKIDVMQKIDLLSASRCNLLSSTLAAYQQALLKFWENTSRTMTQVSEQFKGLPTYQFQMLKSLNPLAIESGDKEKEEEGKEANPGKESEESNVDSTNGVTKQTVSEDDDDQLISLDHSPLEEKKMEARPSQEADTNGDKSLIETDLLGDDEAPNGSEESSTCIDLLGDDDFLSQKQQSTTNDLLSSFESSSRSNGHTGSSLMPPSYEAATKIPTAGVDHPSSMTADDLLFGSPTREDRGTEDKSDLDILNEILGATGASGGQGTAESDNSFSKTWKDMFGDEPLESTRQPQEPSQSWSQGGTNFMMPSDLLNSMAKFDPFSQLPASTQPGTSEAPPTLGLLKQPQLPKNLWQGNQVTSESKQIPSLPGKSKEKSKGKKGSDMSAWFSLFSDLDPLANPDAIDQQNKKSEEDRQC</sequence>
<dbReference type="PROSITE" id="PS50870">
    <property type="entry name" value="AH"/>
    <property type="match status" value="1"/>
</dbReference>
<dbReference type="PANTHER" id="PTHR10164">
    <property type="entry name" value="ISLET CELL AUTOANTIGEN 1"/>
    <property type="match status" value="1"/>
</dbReference>
<evidence type="ECO:0000256" key="1">
    <source>
        <dbReference type="SAM" id="MobiDB-lite"/>
    </source>
</evidence>
<dbReference type="InterPro" id="IPR024114">
    <property type="entry name" value="Islet_autoAg_Ica1/Ica1-like"/>
</dbReference>
<feature type="compositionally biased region" description="Basic and acidic residues" evidence="1">
    <location>
        <begin position="674"/>
        <end position="684"/>
    </location>
</feature>
<dbReference type="Pfam" id="PF06456">
    <property type="entry name" value="Arfaptin"/>
    <property type="match status" value="1"/>
</dbReference>
<dbReference type="SUPFAM" id="SSF103657">
    <property type="entry name" value="BAR/IMD domain-like"/>
    <property type="match status" value="1"/>
</dbReference>
<dbReference type="EMBL" id="CALNXK010000134">
    <property type="protein sequence ID" value="CAH3165721.1"/>
    <property type="molecule type" value="Genomic_DNA"/>
</dbReference>
<proteinExistence type="predicted"/>
<comment type="caution">
    <text evidence="3">The sequence shown here is derived from an EMBL/GenBank/DDBJ whole genome shotgun (WGS) entry which is preliminary data.</text>
</comment>
<reference evidence="3 4" key="1">
    <citation type="submission" date="2022-05" db="EMBL/GenBank/DDBJ databases">
        <authorList>
            <consortium name="Genoscope - CEA"/>
            <person name="William W."/>
        </authorList>
    </citation>
    <scope>NUCLEOTIDE SEQUENCE [LARGE SCALE GENOMIC DNA]</scope>
</reference>
<feature type="compositionally biased region" description="Basic and acidic residues" evidence="1">
    <location>
        <begin position="340"/>
        <end position="359"/>
    </location>
</feature>
<dbReference type="SMART" id="SM01237">
    <property type="entry name" value="ICA69"/>
    <property type="match status" value="1"/>
</dbReference>
<feature type="compositionally biased region" description="Basic and acidic residues" evidence="1">
    <location>
        <begin position="388"/>
        <end position="408"/>
    </location>
</feature>
<feature type="compositionally biased region" description="Basic and acidic residues" evidence="1">
    <location>
        <begin position="504"/>
        <end position="516"/>
    </location>
</feature>
<feature type="domain" description="AH" evidence="2">
    <location>
        <begin position="114"/>
        <end position="317"/>
    </location>
</feature>
<feature type="compositionally biased region" description="Polar residues" evidence="1">
    <location>
        <begin position="363"/>
        <end position="373"/>
    </location>
</feature>
<dbReference type="Proteomes" id="UP001159405">
    <property type="component" value="Unassembled WGS sequence"/>
</dbReference>
<feature type="compositionally biased region" description="Polar residues" evidence="1">
    <location>
        <begin position="556"/>
        <end position="572"/>
    </location>
</feature>
<feature type="compositionally biased region" description="Polar residues" evidence="1">
    <location>
        <begin position="443"/>
        <end position="454"/>
    </location>
</feature>
<feature type="region of interest" description="Disordered" evidence="1">
    <location>
        <begin position="340"/>
        <end position="408"/>
    </location>
</feature>
<dbReference type="Pfam" id="PF04629">
    <property type="entry name" value="ICA69"/>
    <property type="match status" value="1"/>
</dbReference>
<feature type="compositionally biased region" description="Polar residues" evidence="1">
    <location>
        <begin position="621"/>
        <end position="633"/>
    </location>
</feature>
<evidence type="ECO:0000313" key="3">
    <source>
        <dbReference type="EMBL" id="CAH3165721.1"/>
    </source>
</evidence>
<keyword evidence="4" id="KW-1185">Reference proteome</keyword>
<dbReference type="InterPro" id="IPR010504">
    <property type="entry name" value="AH_dom"/>
</dbReference>
<feature type="compositionally biased region" description="Low complexity" evidence="1">
    <location>
        <begin position="455"/>
        <end position="470"/>
    </location>
</feature>
<organism evidence="3 4">
    <name type="scientific">Porites lobata</name>
    <dbReference type="NCBI Taxonomy" id="104759"/>
    <lineage>
        <taxon>Eukaryota</taxon>
        <taxon>Metazoa</taxon>
        <taxon>Cnidaria</taxon>
        <taxon>Anthozoa</taxon>
        <taxon>Hexacorallia</taxon>
        <taxon>Scleractinia</taxon>
        <taxon>Fungiina</taxon>
        <taxon>Poritidae</taxon>
        <taxon>Porites</taxon>
    </lineage>
</organism>
<dbReference type="SMART" id="SM01015">
    <property type="entry name" value="Arfaptin"/>
    <property type="match status" value="1"/>
</dbReference>
<name>A0ABN8QKB1_9CNID</name>
<dbReference type="PANTHER" id="PTHR10164:SF4">
    <property type="entry name" value="GH23156P"/>
    <property type="match status" value="1"/>
</dbReference>
<dbReference type="InterPro" id="IPR006723">
    <property type="entry name" value="Islet_autoAg_Ica1_C"/>
</dbReference>
<dbReference type="Gene3D" id="1.20.1270.60">
    <property type="entry name" value="Arfaptin homology (AH) domain/BAR domain"/>
    <property type="match status" value="1"/>
</dbReference>
<feature type="region of interest" description="Disordered" evidence="1">
    <location>
        <begin position="664"/>
        <end position="684"/>
    </location>
</feature>
<dbReference type="InterPro" id="IPR027267">
    <property type="entry name" value="AH/BAR_dom_sf"/>
</dbReference>
<gene>
    <name evidence="3" type="ORF">PLOB_00007377</name>
</gene>
<feature type="region of interest" description="Disordered" evidence="1">
    <location>
        <begin position="443"/>
        <end position="650"/>
    </location>
</feature>
<accession>A0ABN8QKB1</accession>
<evidence type="ECO:0000313" key="4">
    <source>
        <dbReference type="Proteomes" id="UP001159405"/>
    </source>
</evidence>